<evidence type="ECO:0000256" key="15">
    <source>
        <dbReference type="ARBA" id="ARBA00049551"/>
    </source>
</evidence>
<evidence type="ECO:0000256" key="5">
    <source>
        <dbReference type="ARBA" id="ARBA00022448"/>
    </source>
</evidence>
<geneLocation type="mitochondrion" evidence="17"/>
<protein>
    <recommendedName>
        <fullName evidence="4">NADH-ubiquinone oxidoreductase chain 6</fullName>
        <ecNumber evidence="3">7.1.1.2</ecNumber>
    </recommendedName>
    <alternativeName>
        <fullName evidence="14">NADH dehydrogenase subunit 6</fullName>
    </alternativeName>
</protein>
<keyword evidence="9" id="KW-0249">Electron transport</keyword>
<dbReference type="GO" id="GO:0008137">
    <property type="term" value="F:NADH dehydrogenase (ubiquinone) activity"/>
    <property type="evidence" value="ECO:0007669"/>
    <property type="project" value="UniProtKB-EC"/>
</dbReference>
<evidence type="ECO:0000256" key="6">
    <source>
        <dbReference type="ARBA" id="ARBA00022660"/>
    </source>
</evidence>
<comment type="similarity">
    <text evidence="2">Belongs to the complex I subunit 6 family.</text>
</comment>
<feature type="transmembrane region" description="Helical" evidence="16">
    <location>
        <begin position="51"/>
        <end position="71"/>
    </location>
</feature>
<keyword evidence="11" id="KW-0520">NAD</keyword>
<dbReference type="PANTHER" id="PTHR11435:SF1">
    <property type="entry name" value="NADH-UBIQUINONE OXIDOREDUCTASE CHAIN 6"/>
    <property type="match status" value="1"/>
</dbReference>
<feature type="transmembrane region" description="Helical" evidence="16">
    <location>
        <begin position="134"/>
        <end position="156"/>
    </location>
</feature>
<keyword evidence="7 16" id="KW-0812">Transmembrane</keyword>
<evidence type="ECO:0000256" key="3">
    <source>
        <dbReference type="ARBA" id="ARBA00012944"/>
    </source>
</evidence>
<evidence type="ECO:0000256" key="10">
    <source>
        <dbReference type="ARBA" id="ARBA00022989"/>
    </source>
</evidence>
<evidence type="ECO:0000256" key="11">
    <source>
        <dbReference type="ARBA" id="ARBA00023027"/>
    </source>
</evidence>
<gene>
    <name evidence="17" type="primary">nad6</name>
</gene>
<sequence length="165" mass="18841">MTLAILIFWTLSFIFFIPLMIQPLSLGLMILISTFFLCLISSLYISSWYSYILFLIYIGGLLVMFAYVASLSPNTLFIEWNGALLYFMATSILTYLYINIKLPITSKATSSMHTTFLIRQTEGINLVNQDLSSILIALAMILLLNLVIIVKICFFYKSSLRPFKI</sequence>
<evidence type="ECO:0000313" key="17">
    <source>
        <dbReference type="EMBL" id="QCS25351.1"/>
    </source>
</evidence>
<dbReference type="InterPro" id="IPR050269">
    <property type="entry name" value="ComplexI_Subunit6"/>
</dbReference>
<evidence type="ECO:0000256" key="16">
    <source>
        <dbReference type="SAM" id="Phobius"/>
    </source>
</evidence>
<keyword evidence="8" id="KW-1278">Translocase</keyword>
<dbReference type="AlphaFoldDB" id="A0A4V1FUM1"/>
<evidence type="ECO:0000256" key="1">
    <source>
        <dbReference type="ARBA" id="ARBA00004225"/>
    </source>
</evidence>
<evidence type="ECO:0000256" key="2">
    <source>
        <dbReference type="ARBA" id="ARBA00005698"/>
    </source>
</evidence>
<accession>A0A4V1FUM1</accession>
<dbReference type="GO" id="GO:0031966">
    <property type="term" value="C:mitochondrial membrane"/>
    <property type="evidence" value="ECO:0007669"/>
    <property type="project" value="UniProtKB-SubCell"/>
</dbReference>
<evidence type="ECO:0000256" key="8">
    <source>
        <dbReference type="ARBA" id="ARBA00022967"/>
    </source>
</evidence>
<comment type="catalytic activity">
    <reaction evidence="15">
        <text>a ubiquinone + NADH + 5 H(+)(in) = a ubiquinol + NAD(+) + 4 H(+)(out)</text>
        <dbReference type="Rhea" id="RHEA:29091"/>
        <dbReference type="Rhea" id="RHEA-COMP:9565"/>
        <dbReference type="Rhea" id="RHEA-COMP:9566"/>
        <dbReference type="ChEBI" id="CHEBI:15378"/>
        <dbReference type="ChEBI" id="CHEBI:16389"/>
        <dbReference type="ChEBI" id="CHEBI:17976"/>
        <dbReference type="ChEBI" id="CHEBI:57540"/>
        <dbReference type="ChEBI" id="CHEBI:57945"/>
        <dbReference type="EC" id="7.1.1.2"/>
    </reaction>
</comment>
<evidence type="ECO:0000256" key="9">
    <source>
        <dbReference type="ARBA" id="ARBA00022982"/>
    </source>
</evidence>
<keyword evidence="10 16" id="KW-1133">Transmembrane helix</keyword>
<evidence type="ECO:0000256" key="13">
    <source>
        <dbReference type="ARBA" id="ARBA00023136"/>
    </source>
</evidence>
<dbReference type="PANTHER" id="PTHR11435">
    <property type="entry name" value="NADH UBIQUINONE OXIDOREDUCTASE SUBUNIT ND6"/>
    <property type="match status" value="1"/>
</dbReference>
<feature type="transmembrane region" description="Helical" evidence="16">
    <location>
        <begin position="83"/>
        <end position="100"/>
    </location>
</feature>
<organism evidence="17">
    <name type="scientific">Cyclophorus martensianus</name>
    <dbReference type="NCBI Taxonomy" id="494924"/>
    <lineage>
        <taxon>Eukaryota</taxon>
        <taxon>Metazoa</taxon>
        <taxon>Spiralia</taxon>
        <taxon>Lophotrochozoa</taxon>
        <taxon>Mollusca</taxon>
        <taxon>Gastropoda</taxon>
        <taxon>Caenogastropoda</taxon>
        <taxon>Architaenioglossa</taxon>
        <taxon>Cyclophoroidea</taxon>
        <taxon>Cyclophoridae</taxon>
        <taxon>Cyclophorus</taxon>
    </lineage>
</organism>
<reference evidence="17" key="1">
    <citation type="journal article" date="2019" name="Int. J. Biol. Macromol.">
        <title>The first complete mitochondrial genome of a cyclophorid land snail, with implications for architaenioglossan relationships (Mollusca, Caenogastropoda, Cyclophoroidea).</title>
        <authorList>
            <person name="Xie G.-L."/>
            <person name="Koehler F."/>
            <person name="Ouyang S."/>
            <person name="Wu X.-P."/>
        </authorList>
    </citation>
    <scope>NUCLEOTIDE SEQUENCE</scope>
</reference>
<evidence type="ECO:0000256" key="12">
    <source>
        <dbReference type="ARBA" id="ARBA00023128"/>
    </source>
</evidence>
<dbReference type="EMBL" id="MH700493">
    <property type="protein sequence ID" value="QCS25351.1"/>
    <property type="molecule type" value="Genomic_DNA"/>
</dbReference>
<name>A0A4V1FUM1_9CAEN</name>
<proteinExistence type="inferred from homology"/>
<feature type="transmembrane region" description="Helical" evidence="16">
    <location>
        <begin position="6"/>
        <end position="21"/>
    </location>
</feature>
<evidence type="ECO:0000256" key="4">
    <source>
        <dbReference type="ARBA" id="ARBA00021095"/>
    </source>
</evidence>
<keyword evidence="13 16" id="KW-0472">Membrane</keyword>
<keyword evidence="5" id="KW-0813">Transport</keyword>
<comment type="subcellular location">
    <subcellularLocation>
        <location evidence="1">Mitochondrion membrane</location>
        <topology evidence="1">Multi-pass membrane protein</topology>
    </subcellularLocation>
</comment>
<keyword evidence="12 17" id="KW-0496">Mitochondrion</keyword>
<evidence type="ECO:0000256" key="7">
    <source>
        <dbReference type="ARBA" id="ARBA00022692"/>
    </source>
</evidence>
<dbReference type="EC" id="7.1.1.2" evidence="3"/>
<evidence type="ECO:0000256" key="14">
    <source>
        <dbReference type="ARBA" id="ARBA00031019"/>
    </source>
</evidence>
<keyword evidence="6" id="KW-0679">Respiratory chain</keyword>